<feature type="transmembrane region" description="Helical" evidence="8">
    <location>
        <begin position="170"/>
        <end position="188"/>
    </location>
</feature>
<feature type="transmembrane region" description="Helical" evidence="8">
    <location>
        <begin position="243"/>
        <end position="264"/>
    </location>
</feature>
<evidence type="ECO:0000256" key="3">
    <source>
        <dbReference type="ARBA" id="ARBA00022475"/>
    </source>
</evidence>
<evidence type="ECO:0000313" key="9">
    <source>
        <dbReference type="EMBL" id="KGA14151.1"/>
    </source>
</evidence>
<feature type="transmembrane region" description="Helical" evidence="8">
    <location>
        <begin position="271"/>
        <end position="290"/>
    </location>
</feature>
<feature type="transmembrane region" description="Helical" evidence="8">
    <location>
        <begin position="116"/>
        <end position="135"/>
    </location>
</feature>
<evidence type="ECO:0000256" key="7">
    <source>
        <dbReference type="ARBA" id="ARBA00023136"/>
    </source>
</evidence>
<keyword evidence="4" id="KW-0997">Cell inner membrane</keyword>
<comment type="subcellular location">
    <subcellularLocation>
        <location evidence="1">Cell membrane</location>
        <topology evidence="1">Multi-pass membrane protein</topology>
    </subcellularLocation>
</comment>
<evidence type="ECO:0000256" key="8">
    <source>
        <dbReference type="SAM" id="Phobius"/>
    </source>
</evidence>
<feature type="transmembrane region" description="Helical" evidence="8">
    <location>
        <begin position="16"/>
        <end position="39"/>
    </location>
</feature>
<sequence length="341" mass="35968">MRNLLKQKGRKKTPSYLVGPTVILILAMVYGSLGSEYFLDPTSIVFNTGRYIEIGLLALALTFVIINGDIDLSVASMLAASAGVLAKLFAAGVPILWCSLAAVVTGLVLGLINGLIVIKLGLPSLVVTLATLALYRGITQVMLGDSVVADYPESFIGFDQRLIIGGTPGLPAPLALFFVAALIFYFILHRSNYGLLNIMSGSNPSSSKFSGVGVDRVRLTAFAVSGLISGLCAVMITSRLGSTISNVGLGLELLAITVVVLGGTDIFGGRGAISGTVVALFAIMAVRESLVIQDVNGQVQDAAIGILLILTVLIPRIREYAVDKRNRQKRFNEAQSKTVSH</sequence>
<evidence type="ECO:0000256" key="4">
    <source>
        <dbReference type="ARBA" id="ARBA00022519"/>
    </source>
</evidence>
<feature type="transmembrane region" description="Helical" evidence="8">
    <location>
        <begin position="302"/>
        <end position="321"/>
    </location>
</feature>
<dbReference type="CDD" id="cd06579">
    <property type="entry name" value="TM_PBP1_transp_AraH_like"/>
    <property type="match status" value="1"/>
</dbReference>
<dbReference type="AlphaFoldDB" id="A0A094QID8"/>
<feature type="transmembrane region" description="Helical" evidence="8">
    <location>
        <begin position="88"/>
        <end position="109"/>
    </location>
</feature>
<dbReference type="PANTHER" id="PTHR32196">
    <property type="entry name" value="ABC TRANSPORTER PERMEASE PROTEIN YPHD-RELATED-RELATED"/>
    <property type="match status" value="1"/>
</dbReference>
<proteinExistence type="predicted"/>
<evidence type="ECO:0000256" key="5">
    <source>
        <dbReference type="ARBA" id="ARBA00022692"/>
    </source>
</evidence>
<organism evidence="9">
    <name type="scientific">freshwater metagenome</name>
    <dbReference type="NCBI Taxonomy" id="449393"/>
    <lineage>
        <taxon>unclassified sequences</taxon>
        <taxon>metagenomes</taxon>
        <taxon>ecological metagenomes</taxon>
    </lineage>
</organism>
<reference evidence="9" key="1">
    <citation type="submission" date="2014-06" db="EMBL/GenBank/DDBJ databases">
        <title>Key roles for freshwater Actinobacteria revealed by deep metagenomic sequencing.</title>
        <authorList>
            <person name="Ghai R."/>
            <person name="Mizuno C.M."/>
            <person name="Picazo A."/>
            <person name="Camacho A."/>
            <person name="Rodriguez-Valera F."/>
        </authorList>
    </citation>
    <scope>NUCLEOTIDE SEQUENCE</scope>
</reference>
<dbReference type="Pfam" id="PF02653">
    <property type="entry name" value="BPD_transp_2"/>
    <property type="match status" value="1"/>
</dbReference>
<dbReference type="GO" id="GO:0005886">
    <property type="term" value="C:plasma membrane"/>
    <property type="evidence" value="ECO:0007669"/>
    <property type="project" value="UniProtKB-SubCell"/>
</dbReference>
<protein>
    <submittedName>
        <fullName evidence="9">Monosaccharide-transporting ATPase</fullName>
    </submittedName>
</protein>
<feature type="transmembrane region" description="Helical" evidence="8">
    <location>
        <begin position="217"/>
        <end position="237"/>
    </location>
</feature>
<keyword evidence="2" id="KW-0813">Transport</keyword>
<dbReference type="PANTHER" id="PTHR32196:SF71">
    <property type="entry name" value="AUTOINDUCER 2 IMPORT SYSTEM PERMEASE PROTEIN LSRD"/>
    <property type="match status" value="1"/>
</dbReference>
<name>A0A094QID8_9ZZZZ</name>
<keyword evidence="5 8" id="KW-0812">Transmembrane</keyword>
<dbReference type="GO" id="GO:0022857">
    <property type="term" value="F:transmembrane transporter activity"/>
    <property type="evidence" value="ECO:0007669"/>
    <property type="project" value="InterPro"/>
</dbReference>
<keyword evidence="7 8" id="KW-0472">Membrane</keyword>
<dbReference type="EMBL" id="JNSL01000158">
    <property type="protein sequence ID" value="KGA14151.1"/>
    <property type="molecule type" value="Genomic_DNA"/>
</dbReference>
<dbReference type="InterPro" id="IPR001851">
    <property type="entry name" value="ABC_transp_permease"/>
</dbReference>
<keyword evidence="6 8" id="KW-1133">Transmembrane helix</keyword>
<evidence type="ECO:0000256" key="6">
    <source>
        <dbReference type="ARBA" id="ARBA00022989"/>
    </source>
</evidence>
<feature type="transmembrane region" description="Helical" evidence="8">
    <location>
        <begin position="51"/>
        <end position="68"/>
    </location>
</feature>
<gene>
    <name evidence="9" type="ORF">GM51_17955</name>
</gene>
<keyword evidence="3" id="KW-1003">Cell membrane</keyword>
<accession>A0A094QID8</accession>
<comment type="caution">
    <text evidence="9">The sequence shown here is derived from an EMBL/GenBank/DDBJ whole genome shotgun (WGS) entry which is preliminary data.</text>
</comment>
<evidence type="ECO:0000256" key="1">
    <source>
        <dbReference type="ARBA" id="ARBA00004651"/>
    </source>
</evidence>
<evidence type="ECO:0000256" key="2">
    <source>
        <dbReference type="ARBA" id="ARBA00022448"/>
    </source>
</evidence>